<dbReference type="PIRSF" id="PIRSF001361">
    <property type="entry name" value="DAHP_synthase"/>
    <property type="match status" value="1"/>
</dbReference>
<gene>
    <name evidence="11" type="primary">aroF_3</name>
    <name evidence="11" type="ORF">Aru02nite_57790</name>
</gene>
<evidence type="ECO:0000256" key="6">
    <source>
        <dbReference type="ARBA" id="ARBA00023141"/>
    </source>
</evidence>
<reference evidence="11" key="1">
    <citation type="submission" date="2021-01" db="EMBL/GenBank/DDBJ databases">
        <title>Whole genome shotgun sequence of Actinocatenispora rupis NBRC 107355.</title>
        <authorList>
            <person name="Komaki H."/>
            <person name="Tamura T."/>
        </authorList>
    </citation>
    <scope>NUCLEOTIDE SEQUENCE</scope>
    <source>
        <strain evidence="11">NBRC 107355</strain>
    </source>
</reference>
<keyword evidence="5 8" id="KW-0808">Transferase</keyword>
<proteinExistence type="inferred from homology"/>
<comment type="pathway">
    <text evidence="2 8">Metabolic intermediate biosynthesis; chorismate biosynthesis; chorismate from D-erythrose 4-phosphate and phosphoenolpyruvate: step 1/7.</text>
</comment>
<comment type="catalytic activity">
    <reaction evidence="7 8">
        <text>D-erythrose 4-phosphate + phosphoenolpyruvate + H2O = 7-phospho-2-dehydro-3-deoxy-D-arabino-heptonate + phosphate</text>
        <dbReference type="Rhea" id="RHEA:14717"/>
        <dbReference type="ChEBI" id="CHEBI:15377"/>
        <dbReference type="ChEBI" id="CHEBI:16897"/>
        <dbReference type="ChEBI" id="CHEBI:43474"/>
        <dbReference type="ChEBI" id="CHEBI:58394"/>
        <dbReference type="ChEBI" id="CHEBI:58702"/>
        <dbReference type="EC" id="2.5.1.54"/>
    </reaction>
</comment>
<dbReference type="PANTHER" id="PTHR21225:SF12">
    <property type="entry name" value="PHOSPHO-2-DEHYDRO-3-DEOXYHEPTONATE ALDOLASE, TYROSINE-INHIBITED"/>
    <property type="match status" value="1"/>
</dbReference>
<feature type="region of interest" description="Disordered" evidence="9">
    <location>
        <begin position="362"/>
        <end position="390"/>
    </location>
</feature>
<accession>A0A8J3JAI2</accession>
<evidence type="ECO:0000256" key="7">
    <source>
        <dbReference type="ARBA" id="ARBA00047508"/>
    </source>
</evidence>
<dbReference type="SUPFAM" id="SSF51569">
    <property type="entry name" value="Aldolase"/>
    <property type="match status" value="1"/>
</dbReference>
<dbReference type="NCBIfam" id="TIGR00034">
    <property type="entry name" value="aroFGH"/>
    <property type="match status" value="1"/>
</dbReference>
<dbReference type="GO" id="GO:0009073">
    <property type="term" value="P:aromatic amino acid family biosynthetic process"/>
    <property type="evidence" value="ECO:0007669"/>
    <property type="project" value="UniProtKB-KW"/>
</dbReference>
<evidence type="ECO:0000313" key="12">
    <source>
        <dbReference type="Proteomes" id="UP000612808"/>
    </source>
</evidence>
<dbReference type="EMBL" id="BOMB01000034">
    <property type="protein sequence ID" value="GID14890.1"/>
    <property type="molecule type" value="Genomic_DNA"/>
</dbReference>
<evidence type="ECO:0000256" key="5">
    <source>
        <dbReference type="ARBA" id="ARBA00022679"/>
    </source>
</evidence>
<evidence type="ECO:0000256" key="8">
    <source>
        <dbReference type="PIRNR" id="PIRNR001361"/>
    </source>
</evidence>
<dbReference type="GO" id="GO:0005737">
    <property type="term" value="C:cytoplasm"/>
    <property type="evidence" value="ECO:0007669"/>
    <property type="project" value="TreeGrafter"/>
</dbReference>
<dbReference type="Gene3D" id="3.20.20.70">
    <property type="entry name" value="Aldolase class I"/>
    <property type="match status" value="1"/>
</dbReference>
<evidence type="ECO:0000256" key="4">
    <source>
        <dbReference type="ARBA" id="ARBA00022605"/>
    </source>
</evidence>
<keyword evidence="12" id="KW-1185">Reference proteome</keyword>
<evidence type="ECO:0000256" key="3">
    <source>
        <dbReference type="ARBA" id="ARBA00007985"/>
    </source>
</evidence>
<evidence type="ECO:0000313" key="11">
    <source>
        <dbReference type="EMBL" id="GID14890.1"/>
    </source>
</evidence>
<dbReference type="Pfam" id="PF00793">
    <property type="entry name" value="DAHP_synth_1"/>
    <property type="match status" value="1"/>
</dbReference>
<comment type="caution">
    <text evidence="11">The sequence shown here is derived from an EMBL/GenBank/DDBJ whole genome shotgun (WGS) entry which is preliminary data.</text>
</comment>
<dbReference type="InterPro" id="IPR006218">
    <property type="entry name" value="DAHP1/KDSA"/>
</dbReference>
<feature type="region of interest" description="Disordered" evidence="9">
    <location>
        <begin position="1"/>
        <end position="34"/>
    </location>
</feature>
<organism evidence="11 12">
    <name type="scientific">Actinocatenispora rupis</name>
    <dbReference type="NCBI Taxonomy" id="519421"/>
    <lineage>
        <taxon>Bacteria</taxon>
        <taxon>Bacillati</taxon>
        <taxon>Actinomycetota</taxon>
        <taxon>Actinomycetes</taxon>
        <taxon>Micromonosporales</taxon>
        <taxon>Micromonosporaceae</taxon>
        <taxon>Actinocatenispora</taxon>
    </lineage>
</organism>
<evidence type="ECO:0000256" key="1">
    <source>
        <dbReference type="ARBA" id="ARBA00003726"/>
    </source>
</evidence>
<evidence type="ECO:0000256" key="9">
    <source>
        <dbReference type="SAM" id="MobiDB-lite"/>
    </source>
</evidence>
<name>A0A8J3JAI2_9ACTN</name>
<dbReference type="GO" id="GO:0003849">
    <property type="term" value="F:3-deoxy-7-phosphoheptulonate synthase activity"/>
    <property type="evidence" value="ECO:0007669"/>
    <property type="project" value="UniProtKB-EC"/>
</dbReference>
<dbReference type="GO" id="GO:0009423">
    <property type="term" value="P:chorismate biosynthetic process"/>
    <property type="evidence" value="ECO:0007669"/>
    <property type="project" value="UniProtKB-UniPathway"/>
</dbReference>
<dbReference type="AlphaFoldDB" id="A0A8J3JAI2"/>
<feature type="domain" description="DAHP synthetase I/KDSA" evidence="10">
    <location>
        <begin position="53"/>
        <end position="348"/>
    </location>
</feature>
<protein>
    <recommendedName>
        <fullName evidence="8">Phospho-2-dehydro-3-deoxyheptonate aldolase</fullName>
        <ecNumber evidence="8">2.5.1.54</ecNumber>
    </recommendedName>
</protein>
<dbReference type="InterPro" id="IPR006219">
    <property type="entry name" value="DAHP_synth_1"/>
</dbReference>
<evidence type="ECO:0000259" key="10">
    <source>
        <dbReference type="Pfam" id="PF00793"/>
    </source>
</evidence>
<dbReference type="GO" id="GO:0008652">
    <property type="term" value="P:amino acid biosynthetic process"/>
    <property type="evidence" value="ECO:0007669"/>
    <property type="project" value="UniProtKB-KW"/>
</dbReference>
<comment type="similarity">
    <text evidence="3 8">Belongs to the class-I DAHP synthase family.</text>
</comment>
<dbReference type="UniPathway" id="UPA00053">
    <property type="reaction ID" value="UER00084"/>
</dbReference>
<feature type="compositionally biased region" description="Polar residues" evidence="9">
    <location>
        <begin position="378"/>
        <end position="390"/>
    </location>
</feature>
<keyword evidence="4 8" id="KW-0028">Amino-acid biosynthesis</keyword>
<dbReference type="Proteomes" id="UP000612808">
    <property type="component" value="Unassembled WGS sequence"/>
</dbReference>
<keyword evidence="6 8" id="KW-0057">Aromatic amino acid biosynthesis</keyword>
<dbReference type="RefSeq" id="WP_373325003.1">
    <property type="nucleotide sequence ID" value="NZ_BAAAZM010000012.1"/>
</dbReference>
<evidence type="ECO:0000256" key="2">
    <source>
        <dbReference type="ARBA" id="ARBA00004688"/>
    </source>
</evidence>
<dbReference type="EC" id="2.5.1.54" evidence="8"/>
<dbReference type="NCBIfam" id="NF009395">
    <property type="entry name" value="PRK12755.1"/>
    <property type="match status" value="1"/>
</dbReference>
<sequence>MTTTARPLRLVPDDHPQRGPGRRLPTPGDLTRALPLDPRQARTVRAGRLQTIEALTGADDRLLVVVGPCSLHDPAAALEYAHRLAALADQLSGDLLVVMRAFVDKPRTALGWAGMVRDPGLTGTADVASGLLLARSTLRSLLSAGMPVAVEWCDPLIAAYLQDLVSDATIGARTVETPILRQLAATLPMPIGMKNRLDGAILPAVNAIACATATQSTLGVDAAGDLVQVMTSGNTYTHLILRGGERGPNYDHDHVVAAADLLRARGLPDTVVVDAAHGNSGKDHHEQNRVIAQIADELRDPTYHVRGVMIESHLLSGRQNLDPQHPHQLTYGQSITDACIGWDDTRKALTSLAFAASVRRHRIRTRRTPPRPVHSAPRATSTEGSSTCVS</sequence>
<dbReference type="PANTHER" id="PTHR21225">
    <property type="entry name" value="PHOSPHO-2-DEHYDRO-3-DEOXYHEPTONATE ALDOLASE DAHP SYNTHETASE"/>
    <property type="match status" value="1"/>
</dbReference>
<comment type="function">
    <text evidence="1 8">Stereospecific condensation of phosphoenolpyruvate (PEP) and D-erythrose-4-phosphate (E4P) giving rise to 3-deoxy-D-arabino-heptulosonate-7-phosphate (DAHP).</text>
</comment>
<dbReference type="InterPro" id="IPR013785">
    <property type="entry name" value="Aldolase_TIM"/>
</dbReference>